<reference evidence="1" key="1">
    <citation type="journal article" date="2021" name="Nat. Commun.">
        <title>Genetic determinants of endophytism in the Arabidopsis root mycobiome.</title>
        <authorList>
            <person name="Mesny F."/>
            <person name="Miyauchi S."/>
            <person name="Thiergart T."/>
            <person name="Pickel B."/>
            <person name="Atanasova L."/>
            <person name="Karlsson M."/>
            <person name="Huettel B."/>
            <person name="Barry K.W."/>
            <person name="Haridas S."/>
            <person name="Chen C."/>
            <person name="Bauer D."/>
            <person name="Andreopoulos W."/>
            <person name="Pangilinan J."/>
            <person name="LaButti K."/>
            <person name="Riley R."/>
            <person name="Lipzen A."/>
            <person name="Clum A."/>
            <person name="Drula E."/>
            <person name="Henrissat B."/>
            <person name="Kohler A."/>
            <person name="Grigoriev I.V."/>
            <person name="Martin F.M."/>
            <person name="Hacquard S."/>
        </authorList>
    </citation>
    <scope>NUCLEOTIDE SEQUENCE</scope>
    <source>
        <strain evidence="1">MPI-CAGE-AT-0021</strain>
    </source>
</reference>
<accession>A0A9P9JH17</accession>
<proteinExistence type="predicted"/>
<evidence type="ECO:0000313" key="1">
    <source>
        <dbReference type="EMBL" id="KAH7157638.1"/>
    </source>
</evidence>
<dbReference type="AlphaFoldDB" id="A0A9P9JH17"/>
<name>A0A9P9JH17_9HYPO</name>
<keyword evidence="2" id="KW-1185">Reference proteome</keyword>
<gene>
    <name evidence="1" type="ORF">B0J13DRAFT_650241</name>
</gene>
<evidence type="ECO:0000313" key="2">
    <source>
        <dbReference type="Proteomes" id="UP000717696"/>
    </source>
</evidence>
<protein>
    <submittedName>
        <fullName evidence="1">Uncharacterized protein</fullName>
    </submittedName>
</protein>
<organism evidence="1 2">
    <name type="scientific">Dactylonectria estremocensis</name>
    <dbReference type="NCBI Taxonomy" id="1079267"/>
    <lineage>
        <taxon>Eukaryota</taxon>
        <taxon>Fungi</taxon>
        <taxon>Dikarya</taxon>
        <taxon>Ascomycota</taxon>
        <taxon>Pezizomycotina</taxon>
        <taxon>Sordariomycetes</taxon>
        <taxon>Hypocreomycetidae</taxon>
        <taxon>Hypocreales</taxon>
        <taxon>Nectriaceae</taxon>
        <taxon>Dactylonectria</taxon>
    </lineage>
</organism>
<comment type="caution">
    <text evidence="1">The sequence shown here is derived from an EMBL/GenBank/DDBJ whole genome shotgun (WGS) entry which is preliminary data.</text>
</comment>
<sequence length="327" mass="37165">MCHEVITHTLACDVRPLRFNGTEAIVDTFSKPYTCDCAPKQEVKPWFRCELHGCCRVIKKQVCCKQFETDNCNAATELHHYDQIYSEKTLVEWFPARNMDNVVFPHTGMPTDMSPARQQSLNSIIVGLRQITLVKLELYAAVEELSAAKDAHDGIHWACEKSLSPLWCGQRGHVAQLQGMVNGWQTLLDKSVAVYQTTWWLWQFDWETVDDLVRILEALVIKDVEETQMKTTIYSKAEVKPTFNMVIGCERELAMKAARCVLRHGDGLGDDDLKEFGDVNRGHRGQGVVLRDNDFRPSEVDQRLFQGPGSKLPRPWSTRHVGAVGFA</sequence>
<dbReference type="EMBL" id="JAGMUU010000003">
    <property type="protein sequence ID" value="KAH7157638.1"/>
    <property type="molecule type" value="Genomic_DNA"/>
</dbReference>
<dbReference type="Proteomes" id="UP000717696">
    <property type="component" value="Unassembled WGS sequence"/>
</dbReference>
<dbReference type="OrthoDB" id="4703408at2759"/>